<comment type="caution">
    <text evidence="5">The sequence shown here is derived from an EMBL/GenBank/DDBJ whole genome shotgun (WGS) entry which is preliminary data.</text>
</comment>
<dbReference type="Gene3D" id="3.30.450.20">
    <property type="entry name" value="PAS domain"/>
    <property type="match status" value="2"/>
</dbReference>
<organism evidence="5 6">
    <name type="scientific">Plantimonas leprariae</name>
    <dbReference type="NCBI Taxonomy" id="2615207"/>
    <lineage>
        <taxon>Bacteria</taxon>
        <taxon>Pseudomonadati</taxon>
        <taxon>Pseudomonadota</taxon>
        <taxon>Alphaproteobacteria</taxon>
        <taxon>Hyphomicrobiales</taxon>
        <taxon>Aurantimonadaceae</taxon>
        <taxon>Plantimonas</taxon>
    </lineage>
</organism>
<reference evidence="5 6" key="1">
    <citation type="submission" date="2019-09" db="EMBL/GenBank/DDBJ databases">
        <title>YIM 132180 draft genome.</title>
        <authorList>
            <person name="Zhang K."/>
        </authorList>
    </citation>
    <scope>NUCLEOTIDE SEQUENCE [LARGE SCALE GENOMIC DNA]</scope>
    <source>
        <strain evidence="5 6">YIM 132180</strain>
    </source>
</reference>
<keyword evidence="3" id="KW-1133">Transmembrane helix</keyword>
<name>A0A7V7TV34_9HYPH</name>
<evidence type="ECO:0000256" key="1">
    <source>
        <dbReference type="ARBA" id="ARBA00012528"/>
    </source>
</evidence>
<accession>A0A7V7TV34</accession>
<dbReference type="NCBIfam" id="TIGR00254">
    <property type="entry name" value="GGDEF"/>
    <property type="match status" value="1"/>
</dbReference>
<dbReference type="PANTHER" id="PTHR45138:SF9">
    <property type="entry name" value="DIGUANYLATE CYCLASE DGCM-RELATED"/>
    <property type="match status" value="1"/>
</dbReference>
<dbReference type="FunFam" id="3.30.70.270:FF:000001">
    <property type="entry name" value="Diguanylate cyclase domain protein"/>
    <property type="match status" value="1"/>
</dbReference>
<dbReference type="CDD" id="cd12915">
    <property type="entry name" value="PDC2_DGC_like"/>
    <property type="match status" value="1"/>
</dbReference>
<evidence type="ECO:0000313" key="5">
    <source>
        <dbReference type="EMBL" id="KAB0677196.1"/>
    </source>
</evidence>
<dbReference type="InterPro" id="IPR043128">
    <property type="entry name" value="Rev_trsase/Diguanyl_cyclase"/>
</dbReference>
<keyword evidence="6" id="KW-1185">Reference proteome</keyword>
<dbReference type="InterPro" id="IPR054327">
    <property type="entry name" value="His-kinase-like_sensor"/>
</dbReference>
<dbReference type="Pfam" id="PF00990">
    <property type="entry name" value="GGDEF"/>
    <property type="match status" value="1"/>
</dbReference>
<evidence type="ECO:0000256" key="3">
    <source>
        <dbReference type="SAM" id="Phobius"/>
    </source>
</evidence>
<dbReference type="Proteomes" id="UP000432089">
    <property type="component" value="Unassembled WGS sequence"/>
</dbReference>
<protein>
    <recommendedName>
        <fullName evidence="1">diguanylate cyclase</fullName>
        <ecNumber evidence="1">2.7.7.65</ecNumber>
    </recommendedName>
</protein>
<dbReference type="CDD" id="cd18773">
    <property type="entry name" value="PDC1_HK_sensor"/>
    <property type="match status" value="1"/>
</dbReference>
<feature type="domain" description="GGDEF" evidence="4">
    <location>
        <begin position="362"/>
        <end position="501"/>
    </location>
</feature>
<dbReference type="RefSeq" id="WP_150972441.1">
    <property type="nucleotide sequence ID" value="NZ_VZDO01000018.1"/>
</dbReference>
<evidence type="ECO:0000256" key="2">
    <source>
        <dbReference type="ARBA" id="ARBA00034247"/>
    </source>
</evidence>
<dbReference type="PROSITE" id="PS50887">
    <property type="entry name" value="GGDEF"/>
    <property type="match status" value="1"/>
</dbReference>
<proteinExistence type="predicted"/>
<dbReference type="SMART" id="SM00267">
    <property type="entry name" value="GGDEF"/>
    <property type="match status" value="1"/>
</dbReference>
<dbReference type="SUPFAM" id="SSF55073">
    <property type="entry name" value="Nucleotide cyclase"/>
    <property type="match status" value="1"/>
</dbReference>
<dbReference type="InterPro" id="IPR029787">
    <property type="entry name" value="Nucleotide_cyclase"/>
</dbReference>
<gene>
    <name evidence="5" type="ORF">F6X38_18920</name>
</gene>
<sequence>MSLPAAPSLAEARPLAKWLRVFSLVIAVAVVAMAAASQFKDREARFAKSEVDAGMLASSLSQHATDTFEIANVLLTTLAERLRTSPGRSLDDIYLLDTALETQLRSVMRIRSLIAFDRNGRQFVSSQPQIPDWFDLSGDAAFRFHEENFGDAIHIGSPVRSPSTNDWLVTVTRRWDDANGQFGGVVMATIRVDYFSGFYDNFSAAGEVGISLLRGDGVLLARYPVNEAVLGRNLIYPQDRERTVVNKVGIVRSLSPVDGLMRVYAFERIDEVPLVMYAGISERSILAGWLQDCVATVAGACVLAALLGFVGWRFAAQIDARQASERKWTDLALTDGLTGVRNRRAFDEALERESAAAGSNRRPLSMILVDVDHFKAFNDTYGHPAGDSCLKAIAGALDRALTRPGDCVARYGGEEFALLLTDTGPAGALVIAERVRQAVLMLGIAHKASRTLPLVSVSVGVATEASETDEAADAVRLLDRADRALYRAKTAGRNRVEMASPAATVRAEDAAAATAPGMA</sequence>
<dbReference type="Gene3D" id="3.30.70.270">
    <property type="match status" value="1"/>
</dbReference>
<evidence type="ECO:0000313" key="6">
    <source>
        <dbReference type="Proteomes" id="UP000432089"/>
    </source>
</evidence>
<dbReference type="PANTHER" id="PTHR45138">
    <property type="entry name" value="REGULATORY COMPONENTS OF SENSORY TRANSDUCTION SYSTEM"/>
    <property type="match status" value="1"/>
</dbReference>
<dbReference type="InterPro" id="IPR050469">
    <property type="entry name" value="Diguanylate_Cyclase"/>
</dbReference>
<dbReference type="AlphaFoldDB" id="A0A7V7TV34"/>
<dbReference type="GO" id="GO:0043709">
    <property type="term" value="P:cell adhesion involved in single-species biofilm formation"/>
    <property type="evidence" value="ECO:0007669"/>
    <property type="project" value="TreeGrafter"/>
</dbReference>
<keyword evidence="3" id="KW-0472">Membrane</keyword>
<comment type="catalytic activity">
    <reaction evidence="2">
        <text>2 GTP = 3',3'-c-di-GMP + 2 diphosphate</text>
        <dbReference type="Rhea" id="RHEA:24898"/>
        <dbReference type="ChEBI" id="CHEBI:33019"/>
        <dbReference type="ChEBI" id="CHEBI:37565"/>
        <dbReference type="ChEBI" id="CHEBI:58805"/>
        <dbReference type="EC" id="2.7.7.65"/>
    </reaction>
</comment>
<dbReference type="CDD" id="cd01949">
    <property type="entry name" value="GGDEF"/>
    <property type="match status" value="1"/>
</dbReference>
<dbReference type="InterPro" id="IPR000160">
    <property type="entry name" value="GGDEF_dom"/>
</dbReference>
<dbReference type="EMBL" id="VZDO01000018">
    <property type="protein sequence ID" value="KAB0677196.1"/>
    <property type="molecule type" value="Genomic_DNA"/>
</dbReference>
<dbReference type="GO" id="GO:0005886">
    <property type="term" value="C:plasma membrane"/>
    <property type="evidence" value="ECO:0007669"/>
    <property type="project" value="TreeGrafter"/>
</dbReference>
<dbReference type="Pfam" id="PF22588">
    <property type="entry name" value="dCache_1_like"/>
    <property type="match status" value="1"/>
</dbReference>
<dbReference type="GO" id="GO:0052621">
    <property type="term" value="F:diguanylate cyclase activity"/>
    <property type="evidence" value="ECO:0007669"/>
    <property type="project" value="UniProtKB-EC"/>
</dbReference>
<feature type="transmembrane region" description="Helical" evidence="3">
    <location>
        <begin position="18"/>
        <end position="36"/>
    </location>
</feature>
<dbReference type="GO" id="GO:1902201">
    <property type="term" value="P:negative regulation of bacterial-type flagellum-dependent cell motility"/>
    <property type="evidence" value="ECO:0007669"/>
    <property type="project" value="TreeGrafter"/>
</dbReference>
<evidence type="ECO:0000259" key="4">
    <source>
        <dbReference type="PROSITE" id="PS50887"/>
    </source>
</evidence>
<dbReference type="EC" id="2.7.7.65" evidence="1"/>
<keyword evidence="3" id="KW-0812">Transmembrane</keyword>